<evidence type="ECO:0000256" key="1">
    <source>
        <dbReference type="SAM" id="MobiDB-lite"/>
    </source>
</evidence>
<name>A0A811VC93_CERCA</name>
<sequence length="106" mass="12234">MAFTQHSCLWPLMYNYQQLHVVFTRRRPQRCLPPDRQRTTPPPPPPPQGCNASSVRQIGSRTLSYNWWQQLDDGGNVFVRLAATRPTIQPVYPRSCTPNVQMPMVV</sequence>
<evidence type="ECO:0000313" key="3">
    <source>
        <dbReference type="Proteomes" id="UP000606786"/>
    </source>
</evidence>
<protein>
    <submittedName>
        <fullName evidence="2">(Mediterranean fruit fly) hypothetical protein</fullName>
    </submittedName>
</protein>
<dbReference type="EMBL" id="CAJHJT010000056">
    <property type="protein sequence ID" value="CAD7013918.1"/>
    <property type="molecule type" value="Genomic_DNA"/>
</dbReference>
<reference evidence="2" key="1">
    <citation type="submission" date="2020-11" db="EMBL/GenBank/DDBJ databases">
        <authorList>
            <person name="Whitehead M."/>
        </authorList>
    </citation>
    <scope>NUCLEOTIDE SEQUENCE</scope>
    <source>
        <strain evidence="2">EGII</strain>
    </source>
</reference>
<gene>
    <name evidence="2" type="ORF">CCAP1982_LOCUS21931</name>
</gene>
<feature type="region of interest" description="Disordered" evidence="1">
    <location>
        <begin position="30"/>
        <end position="53"/>
    </location>
</feature>
<organism evidence="2 3">
    <name type="scientific">Ceratitis capitata</name>
    <name type="common">Mediterranean fruit fly</name>
    <name type="synonym">Tephritis capitata</name>
    <dbReference type="NCBI Taxonomy" id="7213"/>
    <lineage>
        <taxon>Eukaryota</taxon>
        <taxon>Metazoa</taxon>
        <taxon>Ecdysozoa</taxon>
        <taxon>Arthropoda</taxon>
        <taxon>Hexapoda</taxon>
        <taxon>Insecta</taxon>
        <taxon>Pterygota</taxon>
        <taxon>Neoptera</taxon>
        <taxon>Endopterygota</taxon>
        <taxon>Diptera</taxon>
        <taxon>Brachycera</taxon>
        <taxon>Muscomorpha</taxon>
        <taxon>Tephritoidea</taxon>
        <taxon>Tephritidae</taxon>
        <taxon>Ceratitis</taxon>
        <taxon>Ceratitis</taxon>
    </lineage>
</organism>
<comment type="caution">
    <text evidence="2">The sequence shown here is derived from an EMBL/GenBank/DDBJ whole genome shotgun (WGS) entry which is preliminary data.</text>
</comment>
<accession>A0A811VC93</accession>
<evidence type="ECO:0000313" key="2">
    <source>
        <dbReference type="EMBL" id="CAD7013918.1"/>
    </source>
</evidence>
<proteinExistence type="predicted"/>
<dbReference type="AlphaFoldDB" id="A0A811VC93"/>
<keyword evidence="3" id="KW-1185">Reference proteome</keyword>
<dbReference type="Proteomes" id="UP000606786">
    <property type="component" value="Unassembled WGS sequence"/>
</dbReference>